<dbReference type="PANTHER" id="PTHR11136">
    <property type="entry name" value="FOLYLPOLYGLUTAMATE SYNTHASE-RELATED"/>
    <property type="match status" value="1"/>
</dbReference>
<dbReference type="Gene3D" id="3.90.190.20">
    <property type="entry name" value="Mur ligase, C-terminal domain"/>
    <property type="match status" value="1"/>
</dbReference>
<dbReference type="RefSeq" id="WP_187537639.1">
    <property type="nucleotide sequence ID" value="NZ_BAABJT010000001.1"/>
</dbReference>
<evidence type="ECO:0000313" key="8">
    <source>
        <dbReference type="EMBL" id="QNN67047.1"/>
    </source>
</evidence>
<sequence length="431" mass="46021">MMDFATSTDPTVQAQLDRLPKASSAGDILTLDRIRELCARLGNPQDRLPPVFHVAGTNGKGSTIAWLRASIEAAGGTVHAYTSPHLVRFNERIRIAGRLIEDRELAPLLEHVIDAGEGLDASFFEVATAAAFVTFSRTPADAALIEVGLGGRLDATNVVSPVITGISTIGIDHAHILGDTLEQIAFEKAGIAKPGVPLVTRIWKGSGPGAVIAAHAADVGAPLEYRFNVELDRGVNRYIDRFGEIEVPPGALTHQLGNWGLATAMLRHQSTVTAYDPVKAPELFDWPARLQRLTGPLVEGLPCPVTLDGAHNAQGAEALAMRWMDWFRGERGYVLMAGILANREPEALLGPFAGIVERFIALPIPGHDHHDPEALAAIADRLLGRSDSIAAPSIEEAFAALRAMQPTTGTIVMGSLYLAGEILRLSGQIPD</sequence>
<evidence type="ECO:0000256" key="6">
    <source>
        <dbReference type="ARBA" id="ARBA00022842"/>
    </source>
</evidence>
<keyword evidence="9" id="KW-1185">Reference proteome</keyword>
<name>A0A7G9SGS2_9SPHN</name>
<keyword evidence="6" id="KW-0460">Magnesium</keyword>
<evidence type="ECO:0000256" key="1">
    <source>
        <dbReference type="ARBA" id="ARBA00008276"/>
    </source>
</evidence>
<proteinExistence type="inferred from homology"/>
<accession>A0A7G9SGS2</accession>
<dbReference type="SUPFAM" id="SSF53244">
    <property type="entry name" value="MurD-like peptide ligases, peptide-binding domain"/>
    <property type="match status" value="1"/>
</dbReference>
<dbReference type="EMBL" id="CP060718">
    <property type="protein sequence ID" value="QNN67047.1"/>
    <property type="molecule type" value="Genomic_DNA"/>
</dbReference>
<dbReference type="InterPro" id="IPR036565">
    <property type="entry name" value="Mur-like_cat_sf"/>
</dbReference>
<keyword evidence="5 7" id="KW-0067">ATP-binding</keyword>
<dbReference type="SUPFAM" id="SSF53623">
    <property type="entry name" value="MurD-like peptide ligases, catalytic domain"/>
    <property type="match status" value="1"/>
</dbReference>
<comment type="similarity">
    <text evidence="1 7">Belongs to the folylpolyglutamate synthase family.</text>
</comment>
<dbReference type="GO" id="GO:0005524">
    <property type="term" value="F:ATP binding"/>
    <property type="evidence" value="ECO:0007669"/>
    <property type="project" value="UniProtKB-KW"/>
</dbReference>
<dbReference type="GO" id="GO:0004326">
    <property type="term" value="F:tetrahydrofolylpolyglutamate synthase activity"/>
    <property type="evidence" value="ECO:0007669"/>
    <property type="project" value="InterPro"/>
</dbReference>
<dbReference type="InterPro" id="IPR036615">
    <property type="entry name" value="Mur_ligase_C_dom_sf"/>
</dbReference>
<dbReference type="NCBIfam" id="TIGR01499">
    <property type="entry name" value="folC"/>
    <property type="match status" value="1"/>
</dbReference>
<keyword evidence="4 7" id="KW-0547">Nucleotide-binding</keyword>
<dbReference type="GO" id="GO:0046872">
    <property type="term" value="F:metal ion binding"/>
    <property type="evidence" value="ECO:0007669"/>
    <property type="project" value="UniProtKB-KW"/>
</dbReference>
<evidence type="ECO:0000256" key="2">
    <source>
        <dbReference type="ARBA" id="ARBA00022598"/>
    </source>
</evidence>
<gene>
    <name evidence="8" type="ORF">H9L13_10455</name>
</gene>
<evidence type="ECO:0000256" key="4">
    <source>
        <dbReference type="ARBA" id="ARBA00022741"/>
    </source>
</evidence>
<evidence type="ECO:0000313" key="9">
    <source>
        <dbReference type="Proteomes" id="UP000515971"/>
    </source>
</evidence>
<dbReference type="InterPro" id="IPR001645">
    <property type="entry name" value="Folylpolyglutamate_synth"/>
</dbReference>
<protein>
    <submittedName>
        <fullName evidence="8">Bifunctional folylpolyglutamate synthase/dihydrofolate synthase</fullName>
    </submittedName>
</protein>
<dbReference type="PANTHER" id="PTHR11136:SF0">
    <property type="entry name" value="DIHYDROFOLATE SYNTHETASE-RELATED"/>
    <property type="match status" value="1"/>
</dbReference>
<evidence type="ECO:0000256" key="5">
    <source>
        <dbReference type="ARBA" id="ARBA00022840"/>
    </source>
</evidence>
<organism evidence="8 9">
    <name type="scientific">Sphingomonas lutea</name>
    <dbReference type="NCBI Taxonomy" id="1045317"/>
    <lineage>
        <taxon>Bacteria</taxon>
        <taxon>Pseudomonadati</taxon>
        <taxon>Pseudomonadota</taxon>
        <taxon>Alphaproteobacteria</taxon>
        <taxon>Sphingomonadales</taxon>
        <taxon>Sphingomonadaceae</taxon>
        <taxon>Sphingomonas</taxon>
    </lineage>
</organism>
<dbReference type="GO" id="GO:0005737">
    <property type="term" value="C:cytoplasm"/>
    <property type="evidence" value="ECO:0007669"/>
    <property type="project" value="TreeGrafter"/>
</dbReference>
<dbReference type="AlphaFoldDB" id="A0A7G9SGS2"/>
<dbReference type="Gene3D" id="3.40.1190.10">
    <property type="entry name" value="Mur-like, catalytic domain"/>
    <property type="match status" value="1"/>
</dbReference>
<dbReference type="KEGG" id="slut:H9L13_10455"/>
<keyword evidence="2 7" id="KW-0436">Ligase</keyword>
<dbReference type="PIRSF" id="PIRSF001563">
    <property type="entry name" value="Folylpolyglu_synth"/>
    <property type="match status" value="1"/>
</dbReference>
<dbReference type="InterPro" id="IPR018109">
    <property type="entry name" value="Folylpolyglutamate_synth_CS"/>
</dbReference>
<dbReference type="Proteomes" id="UP000515971">
    <property type="component" value="Chromosome"/>
</dbReference>
<reference evidence="8 9" key="1">
    <citation type="submission" date="2020-08" db="EMBL/GenBank/DDBJ databases">
        <title>Genome sequence of Sphingomonas lutea KCTC 23642T.</title>
        <authorList>
            <person name="Hyun D.-W."/>
            <person name="Bae J.-W."/>
        </authorList>
    </citation>
    <scope>NUCLEOTIDE SEQUENCE [LARGE SCALE GENOMIC DNA]</scope>
    <source>
        <strain evidence="8 9">KCTC 23642</strain>
    </source>
</reference>
<evidence type="ECO:0000256" key="3">
    <source>
        <dbReference type="ARBA" id="ARBA00022723"/>
    </source>
</evidence>
<dbReference type="PROSITE" id="PS01012">
    <property type="entry name" value="FOLYLPOLYGLU_SYNT_2"/>
    <property type="match status" value="1"/>
</dbReference>
<dbReference type="GO" id="GO:0008841">
    <property type="term" value="F:dihydrofolate synthase activity"/>
    <property type="evidence" value="ECO:0007669"/>
    <property type="project" value="TreeGrafter"/>
</dbReference>
<evidence type="ECO:0000256" key="7">
    <source>
        <dbReference type="PIRNR" id="PIRNR001563"/>
    </source>
</evidence>
<keyword evidence="3" id="KW-0479">Metal-binding</keyword>